<evidence type="ECO:0000313" key="11">
    <source>
        <dbReference type="Proteomes" id="UP000612282"/>
    </source>
</evidence>
<comment type="subcellular location">
    <subcellularLocation>
        <location evidence="1">Cell membrane</location>
        <topology evidence="1">Multi-pass membrane protein</topology>
    </subcellularLocation>
</comment>
<gene>
    <name evidence="10" type="ORF">Aco03nite_083690</name>
</gene>
<dbReference type="RefSeq" id="WP_203806535.1">
    <property type="nucleotide sequence ID" value="NZ_BAAAQE010000046.1"/>
</dbReference>
<dbReference type="SUPFAM" id="SSF52540">
    <property type="entry name" value="P-loop containing nucleoside triphosphate hydrolases"/>
    <property type="match status" value="1"/>
</dbReference>
<accession>A0ABQ3XN74</accession>
<dbReference type="InterPro" id="IPR003439">
    <property type="entry name" value="ABC_transporter-like_ATP-bd"/>
</dbReference>
<feature type="transmembrane region" description="Helical" evidence="7">
    <location>
        <begin position="150"/>
        <end position="167"/>
    </location>
</feature>
<dbReference type="Pfam" id="PF00005">
    <property type="entry name" value="ABC_tran"/>
    <property type="match status" value="1"/>
</dbReference>
<dbReference type="PROSITE" id="PS50893">
    <property type="entry name" value="ABC_TRANSPORTER_2"/>
    <property type="match status" value="1"/>
</dbReference>
<keyword evidence="5 7" id="KW-1133">Transmembrane helix</keyword>
<keyword evidence="4" id="KW-0067">ATP-binding</keyword>
<feature type="domain" description="ABC transporter" evidence="8">
    <location>
        <begin position="325"/>
        <end position="559"/>
    </location>
</feature>
<feature type="domain" description="ABC transmembrane type-1" evidence="9">
    <location>
        <begin position="15"/>
        <end position="289"/>
    </location>
</feature>
<dbReference type="Gene3D" id="1.20.1560.10">
    <property type="entry name" value="ABC transporter type 1, transmembrane domain"/>
    <property type="match status" value="1"/>
</dbReference>
<evidence type="ECO:0000259" key="8">
    <source>
        <dbReference type="PROSITE" id="PS50893"/>
    </source>
</evidence>
<evidence type="ECO:0000256" key="2">
    <source>
        <dbReference type="ARBA" id="ARBA00022692"/>
    </source>
</evidence>
<dbReference type="InterPro" id="IPR003593">
    <property type="entry name" value="AAA+_ATPase"/>
</dbReference>
<dbReference type="SUPFAM" id="SSF90123">
    <property type="entry name" value="ABC transporter transmembrane region"/>
    <property type="match status" value="1"/>
</dbReference>
<dbReference type="InterPro" id="IPR011527">
    <property type="entry name" value="ABC1_TM_dom"/>
</dbReference>
<organism evidence="10 11">
    <name type="scientific">Actinoplanes couchii</name>
    <dbReference type="NCBI Taxonomy" id="403638"/>
    <lineage>
        <taxon>Bacteria</taxon>
        <taxon>Bacillati</taxon>
        <taxon>Actinomycetota</taxon>
        <taxon>Actinomycetes</taxon>
        <taxon>Micromonosporales</taxon>
        <taxon>Micromonosporaceae</taxon>
        <taxon>Actinoplanes</taxon>
    </lineage>
</organism>
<dbReference type="SMART" id="SM00382">
    <property type="entry name" value="AAA"/>
    <property type="match status" value="1"/>
</dbReference>
<dbReference type="PANTHER" id="PTHR24221:SF646">
    <property type="entry name" value="HAEMOLYSIN SECRETION ATP-BINDING PROTEIN"/>
    <property type="match status" value="1"/>
</dbReference>
<dbReference type="PROSITE" id="PS50929">
    <property type="entry name" value="ABC_TM1F"/>
    <property type="match status" value="1"/>
</dbReference>
<dbReference type="InterPro" id="IPR039421">
    <property type="entry name" value="Type_1_exporter"/>
</dbReference>
<evidence type="ECO:0000256" key="4">
    <source>
        <dbReference type="ARBA" id="ARBA00022840"/>
    </source>
</evidence>
<name>A0ABQ3XN74_9ACTN</name>
<evidence type="ECO:0000256" key="1">
    <source>
        <dbReference type="ARBA" id="ARBA00004651"/>
    </source>
</evidence>
<reference evidence="10 11" key="1">
    <citation type="submission" date="2021-01" db="EMBL/GenBank/DDBJ databases">
        <title>Whole genome shotgun sequence of Actinoplanes couchii NBRC 106145.</title>
        <authorList>
            <person name="Komaki H."/>
            <person name="Tamura T."/>
        </authorList>
    </citation>
    <scope>NUCLEOTIDE SEQUENCE [LARGE SCALE GENOMIC DNA]</scope>
    <source>
        <strain evidence="10 11">NBRC 106145</strain>
    </source>
</reference>
<dbReference type="PROSITE" id="PS00211">
    <property type="entry name" value="ABC_TRANSPORTER_1"/>
    <property type="match status" value="1"/>
</dbReference>
<dbReference type="InterPro" id="IPR027417">
    <property type="entry name" value="P-loop_NTPase"/>
</dbReference>
<keyword evidence="11" id="KW-1185">Reference proteome</keyword>
<evidence type="ECO:0000256" key="5">
    <source>
        <dbReference type="ARBA" id="ARBA00022989"/>
    </source>
</evidence>
<dbReference type="Pfam" id="PF00664">
    <property type="entry name" value="ABC_membrane"/>
    <property type="match status" value="1"/>
</dbReference>
<keyword evidence="6 7" id="KW-0472">Membrane</keyword>
<evidence type="ECO:0000256" key="7">
    <source>
        <dbReference type="SAM" id="Phobius"/>
    </source>
</evidence>
<sequence length="560" mass="58566">MFNRRLLGLAAPRRAGIAALVLIGLAITATYAGQGLLIAQVLGGGLSVAAVAGIIALQAARAGLLWAREVAATTVAARIKDALRDRLLAKLFALGPGWTTGTRTGRVQSTVVDGVESMEGYFANFLPQLISSLIGATVLITYVWVLDPVVGATVAACAVLVGAAPRISRRLMSAPLATWFTGYRALYADTLDALQGMVTLKGINAHRRRGEQMAAQSAEFAVTSTRLTAAVASYEVVVGLAAGAGTGLAVGVGALRTANGLLDIGTLLIILLLSRECFRPLTDLSRAFHGAYPGLAAADGVFELLDSPQAIRSGSSPIISGPAEVRLDKVTFAYVPGTPALTDVTFTAAAGRTTAIVGHSGAGKSTVIALLLRSFDPSTGRVLINDVDIARMNLDEMRALVSVVSQDTYLFHGTVRDNLLLARPGADHTDVERAARDAAAHDFITALPEGYDTMIGERGTRLSGGERQRIAIARALLKDAPILVLDEATSAIDSANEATIQQALARLAEHRTTLVIAHRLSTVRDAEHIVVLDDGRVAEQGPPDRLLAAEGAYHRMAGAA</sequence>
<dbReference type="PANTHER" id="PTHR24221">
    <property type="entry name" value="ATP-BINDING CASSETTE SUB-FAMILY B"/>
    <property type="match status" value="1"/>
</dbReference>
<evidence type="ECO:0000313" key="10">
    <source>
        <dbReference type="EMBL" id="GID59965.1"/>
    </source>
</evidence>
<dbReference type="Gene3D" id="3.40.50.300">
    <property type="entry name" value="P-loop containing nucleotide triphosphate hydrolases"/>
    <property type="match status" value="1"/>
</dbReference>
<keyword evidence="2 7" id="KW-0812">Transmembrane</keyword>
<keyword evidence="3" id="KW-0547">Nucleotide-binding</keyword>
<dbReference type="InterPro" id="IPR036640">
    <property type="entry name" value="ABC1_TM_sf"/>
</dbReference>
<dbReference type="EMBL" id="BOMG01000103">
    <property type="protein sequence ID" value="GID59965.1"/>
    <property type="molecule type" value="Genomic_DNA"/>
</dbReference>
<dbReference type="InterPro" id="IPR017871">
    <property type="entry name" value="ABC_transporter-like_CS"/>
</dbReference>
<evidence type="ECO:0000256" key="3">
    <source>
        <dbReference type="ARBA" id="ARBA00022741"/>
    </source>
</evidence>
<dbReference type="Proteomes" id="UP000612282">
    <property type="component" value="Unassembled WGS sequence"/>
</dbReference>
<comment type="caution">
    <text evidence="10">The sequence shown here is derived from an EMBL/GenBank/DDBJ whole genome shotgun (WGS) entry which is preliminary data.</text>
</comment>
<evidence type="ECO:0000256" key="6">
    <source>
        <dbReference type="ARBA" id="ARBA00023136"/>
    </source>
</evidence>
<feature type="transmembrane region" description="Helical" evidence="7">
    <location>
        <begin position="125"/>
        <end position="144"/>
    </location>
</feature>
<protein>
    <submittedName>
        <fullName evidence="10">HlyB/MsbA family ABC transporter</fullName>
    </submittedName>
</protein>
<evidence type="ECO:0000259" key="9">
    <source>
        <dbReference type="PROSITE" id="PS50929"/>
    </source>
</evidence>
<proteinExistence type="predicted"/>
<feature type="transmembrane region" description="Helical" evidence="7">
    <location>
        <begin position="42"/>
        <end position="60"/>
    </location>
</feature>